<dbReference type="AlphaFoldDB" id="A0A286RIP1"/>
<name>A0A286RIP1_9BACT</name>
<feature type="transmembrane region" description="Helical" evidence="1">
    <location>
        <begin position="87"/>
        <end position="105"/>
    </location>
</feature>
<reference evidence="2 3" key="1">
    <citation type="journal article" name="Front. Microbiol.">
        <title>Sugar Metabolism of the First Thermophilic Planctomycete Thermogutta terrifontis: Comparative Genomic and Transcriptomic Approaches.</title>
        <authorList>
            <person name="Elcheninov A.G."/>
            <person name="Menzel P."/>
            <person name="Gudbergsdottir S.R."/>
            <person name="Slesarev A.I."/>
            <person name="Kadnikov V.V."/>
            <person name="Krogh A."/>
            <person name="Bonch-Osmolovskaya E.A."/>
            <person name="Peng X."/>
            <person name="Kublanov I.V."/>
        </authorList>
    </citation>
    <scope>NUCLEOTIDE SEQUENCE [LARGE SCALE GENOMIC DNA]</scope>
    <source>
        <strain evidence="2 3">R1</strain>
    </source>
</reference>
<organism evidence="2 3">
    <name type="scientific">Thermogutta terrifontis</name>
    <dbReference type="NCBI Taxonomy" id="1331910"/>
    <lineage>
        <taxon>Bacteria</taxon>
        <taxon>Pseudomonadati</taxon>
        <taxon>Planctomycetota</taxon>
        <taxon>Planctomycetia</taxon>
        <taxon>Pirellulales</taxon>
        <taxon>Thermoguttaceae</taxon>
        <taxon>Thermogutta</taxon>
    </lineage>
</organism>
<dbReference type="Proteomes" id="UP000215086">
    <property type="component" value="Chromosome"/>
</dbReference>
<evidence type="ECO:0000313" key="2">
    <source>
        <dbReference type="EMBL" id="ASV75824.1"/>
    </source>
</evidence>
<feature type="transmembrane region" description="Helical" evidence="1">
    <location>
        <begin position="165"/>
        <end position="186"/>
    </location>
</feature>
<gene>
    <name evidence="2" type="ORF">THTE_3222</name>
</gene>
<feature type="transmembrane region" description="Helical" evidence="1">
    <location>
        <begin position="192"/>
        <end position="214"/>
    </location>
</feature>
<proteinExistence type="predicted"/>
<protein>
    <submittedName>
        <fullName evidence="2">TPR repeat protein</fullName>
    </submittedName>
</protein>
<accession>A0A286RIP1</accession>
<dbReference type="RefSeq" id="WP_207651712.1">
    <property type="nucleotide sequence ID" value="NZ_CP018477.1"/>
</dbReference>
<feature type="transmembrane region" description="Helical" evidence="1">
    <location>
        <begin position="26"/>
        <end position="44"/>
    </location>
</feature>
<keyword evidence="1" id="KW-1133">Transmembrane helix</keyword>
<keyword evidence="1" id="KW-0472">Membrane</keyword>
<keyword evidence="3" id="KW-1185">Reference proteome</keyword>
<evidence type="ECO:0000256" key="1">
    <source>
        <dbReference type="SAM" id="Phobius"/>
    </source>
</evidence>
<evidence type="ECO:0000313" key="3">
    <source>
        <dbReference type="Proteomes" id="UP000215086"/>
    </source>
</evidence>
<sequence length="224" mass="24848">MPDESNEHSNSEVQHNEQNESGFAELLRYTLAGYIGGLVAGVILDTLGFQRAALGQWLVRTLGGEAESIFEGLFALRQRILRKSASIAESYAWGKFLGMIAPWIIDALSRLLGLDVYGVEGFYIPYFYAMSDQIGANLAGIFHFRQETGDWKTAFRRYFRHPVMLASLGIILIVPIGLLVARLLGFSPTTQVATAIEIIASNLCWIPPAVGWLTEKRHVIKSSK</sequence>
<dbReference type="EMBL" id="CP018477">
    <property type="protein sequence ID" value="ASV75824.1"/>
    <property type="molecule type" value="Genomic_DNA"/>
</dbReference>
<dbReference type="KEGG" id="ttf:THTE_3222"/>
<feature type="transmembrane region" description="Helical" evidence="1">
    <location>
        <begin position="125"/>
        <end position="144"/>
    </location>
</feature>
<keyword evidence="1" id="KW-0812">Transmembrane</keyword>